<organism evidence="1 2">
    <name type="scientific">Mariniphaga anaerophila</name>
    <dbReference type="NCBI Taxonomy" id="1484053"/>
    <lineage>
        <taxon>Bacteria</taxon>
        <taxon>Pseudomonadati</taxon>
        <taxon>Bacteroidota</taxon>
        <taxon>Bacteroidia</taxon>
        <taxon>Marinilabiliales</taxon>
        <taxon>Prolixibacteraceae</taxon>
        <taxon>Mariniphaga</taxon>
    </lineage>
</organism>
<evidence type="ECO:0000313" key="2">
    <source>
        <dbReference type="Proteomes" id="UP000184164"/>
    </source>
</evidence>
<evidence type="ECO:0008006" key="3">
    <source>
        <dbReference type="Google" id="ProtNLM"/>
    </source>
</evidence>
<name>A0A1M5CTA4_9BACT</name>
<dbReference type="AlphaFoldDB" id="A0A1M5CTA4"/>
<dbReference type="Proteomes" id="UP000184164">
    <property type="component" value="Unassembled WGS sequence"/>
</dbReference>
<dbReference type="OrthoDB" id="9814995at2"/>
<gene>
    <name evidence="1" type="ORF">SAMN05444274_106256</name>
</gene>
<keyword evidence="2" id="KW-1185">Reference proteome</keyword>
<protein>
    <recommendedName>
        <fullName evidence="3">ASCH domain-containing protein</fullName>
    </recommendedName>
</protein>
<sequence>MKHPKILYLTLKKEFFDQIKRGDKTSEFREYKKYWVQRLMDADGRLIKYDFVVFRNGYHKSAQKMTVEFKGIKITRNRTDWFRHKKYFEIELGKITQ</sequence>
<accession>A0A1M5CTA4</accession>
<reference evidence="1 2" key="1">
    <citation type="submission" date="2016-11" db="EMBL/GenBank/DDBJ databases">
        <authorList>
            <person name="Jaros S."/>
            <person name="Januszkiewicz K."/>
            <person name="Wedrychowicz H."/>
        </authorList>
    </citation>
    <scope>NUCLEOTIDE SEQUENCE [LARGE SCALE GENOMIC DNA]</scope>
    <source>
        <strain evidence="1 2">DSM 26910</strain>
    </source>
</reference>
<proteinExistence type="predicted"/>
<dbReference type="EMBL" id="FQUM01000006">
    <property type="protein sequence ID" value="SHF57969.1"/>
    <property type="molecule type" value="Genomic_DNA"/>
</dbReference>
<dbReference type="RefSeq" id="WP_073002512.1">
    <property type="nucleotide sequence ID" value="NZ_FQUM01000006.1"/>
</dbReference>
<evidence type="ECO:0000313" key="1">
    <source>
        <dbReference type="EMBL" id="SHF57969.1"/>
    </source>
</evidence>